<evidence type="ECO:0000259" key="10">
    <source>
        <dbReference type="Pfam" id="PF04290"/>
    </source>
</evidence>
<evidence type="ECO:0000256" key="2">
    <source>
        <dbReference type="ARBA" id="ARBA00022448"/>
    </source>
</evidence>
<evidence type="ECO:0000313" key="12">
    <source>
        <dbReference type="EMBL" id="PNI02589.1"/>
    </source>
</evidence>
<organism evidence="12 14">
    <name type="scientific">Vibrio diazotrophicus</name>
    <dbReference type="NCBI Taxonomy" id="685"/>
    <lineage>
        <taxon>Bacteria</taxon>
        <taxon>Pseudomonadati</taxon>
        <taxon>Pseudomonadota</taxon>
        <taxon>Gammaproteobacteria</taxon>
        <taxon>Vibrionales</taxon>
        <taxon>Vibrionaceae</taxon>
        <taxon>Vibrio</taxon>
    </lineage>
</organism>
<accession>A0A2J8GRX1</accession>
<evidence type="ECO:0000256" key="1">
    <source>
        <dbReference type="ARBA" id="ARBA00004429"/>
    </source>
</evidence>
<feature type="domain" description="Tripartite ATP-independent periplasmic transporters DctQ component" evidence="10">
    <location>
        <begin position="35"/>
        <end position="164"/>
    </location>
</feature>
<protein>
    <recommendedName>
        <fullName evidence="9">TRAP transporter small permease protein</fullName>
    </recommendedName>
</protein>
<dbReference type="EMBL" id="QLTR01000013">
    <property type="protein sequence ID" value="RAS62758.1"/>
    <property type="molecule type" value="Genomic_DNA"/>
</dbReference>
<comment type="subunit">
    <text evidence="9">The complex comprises the extracytoplasmic solute receptor protein and the two transmembrane proteins.</text>
</comment>
<keyword evidence="7 9" id="KW-0472">Membrane</keyword>
<gene>
    <name evidence="12" type="ORF">C1N32_18515</name>
    <name evidence="11" type="ORF">C1O25_05435</name>
    <name evidence="13" type="ORF">DET48_11332</name>
</gene>
<evidence type="ECO:0000313" key="16">
    <source>
        <dbReference type="Proteomes" id="UP000248729"/>
    </source>
</evidence>
<evidence type="ECO:0000313" key="14">
    <source>
        <dbReference type="Proteomes" id="UP000236449"/>
    </source>
</evidence>
<keyword evidence="5 9" id="KW-0812">Transmembrane</keyword>
<dbReference type="InterPro" id="IPR007387">
    <property type="entry name" value="TRAP_DctQ"/>
</dbReference>
<feature type="transmembrane region" description="Helical" evidence="9">
    <location>
        <begin position="140"/>
        <end position="158"/>
    </location>
</feature>
<sequence length="175" mass="20067">MLDHTPSGLFKVFSVVKHWLDKIVSWFCISIITLMTILVTYQVIVRYVFNDPSAVSEVLSRYLFIWLVLFGSALVFGLKEHMAISFIKEKFSQKTQIIVEAFIELAIVTFALSIMIFGGYSSATRQMWQLDSALQIPMGTIYAAIPISGALMVFYFIYNELQLVERWKQLRSSAE</sequence>
<dbReference type="EMBL" id="POSM01000005">
    <property type="protein sequence ID" value="PNI02161.1"/>
    <property type="molecule type" value="Genomic_DNA"/>
</dbReference>
<evidence type="ECO:0000256" key="3">
    <source>
        <dbReference type="ARBA" id="ARBA00022475"/>
    </source>
</evidence>
<dbReference type="Proteomes" id="UP000236547">
    <property type="component" value="Unassembled WGS sequence"/>
</dbReference>
<comment type="similarity">
    <text evidence="8 9">Belongs to the TRAP transporter small permease family.</text>
</comment>
<dbReference type="Proteomes" id="UP000236449">
    <property type="component" value="Unassembled WGS sequence"/>
</dbReference>
<proteinExistence type="inferred from homology"/>
<evidence type="ECO:0000256" key="6">
    <source>
        <dbReference type="ARBA" id="ARBA00022989"/>
    </source>
</evidence>
<dbReference type="OrthoDB" id="2085311at2"/>
<dbReference type="GO" id="GO:0005886">
    <property type="term" value="C:plasma membrane"/>
    <property type="evidence" value="ECO:0007669"/>
    <property type="project" value="UniProtKB-SubCell"/>
</dbReference>
<keyword evidence="4 9" id="KW-0997">Cell inner membrane</keyword>
<dbReference type="EMBL" id="POSK01000015">
    <property type="protein sequence ID" value="PNI02589.1"/>
    <property type="molecule type" value="Genomic_DNA"/>
</dbReference>
<evidence type="ECO:0000256" key="9">
    <source>
        <dbReference type="RuleBase" id="RU369079"/>
    </source>
</evidence>
<feature type="transmembrane region" description="Helical" evidence="9">
    <location>
        <begin position="23"/>
        <end position="49"/>
    </location>
</feature>
<keyword evidence="6 9" id="KW-1133">Transmembrane helix</keyword>
<comment type="function">
    <text evidence="9">Part of the tripartite ATP-independent periplasmic (TRAP) transport system.</text>
</comment>
<evidence type="ECO:0000256" key="5">
    <source>
        <dbReference type="ARBA" id="ARBA00022692"/>
    </source>
</evidence>
<dbReference type="GO" id="GO:0022857">
    <property type="term" value="F:transmembrane transporter activity"/>
    <property type="evidence" value="ECO:0007669"/>
    <property type="project" value="UniProtKB-UniRule"/>
</dbReference>
<dbReference type="GO" id="GO:0015740">
    <property type="term" value="P:C4-dicarboxylate transport"/>
    <property type="evidence" value="ECO:0007669"/>
    <property type="project" value="TreeGrafter"/>
</dbReference>
<feature type="transmembrane region" description="Helical" evidence="9">
    <location>
        <begin position="98"/>
        <end position="120"/>
    </location>
</feature>
<keyword evidence="15" id="KW-1185">Reference proteome</keyword>
<reference evidence="14 15" key="1">
    <citation type="submission" date="2018-01" db="EMBL/GenBank/DDBJ databases">
        <title>Draft genome sequences of six Vibrio diazotrophicus strains isolated from deep-sea sediments of the Baltic Sea.</title>
        <authorList>
            <person name="Castillo D."/>
            <person name="Vandieken V."/>
            <person name="Chiang O."/>
            <person name="Middelboe M."/>
        </authorList>
    </citation>
    <scope>NUCLEOTIDE SEQUENCE [LARGE SCALE GENOMIC DNA]</scope>
    <source>
        <strain evidence="12 14">60.27F</strain>
        <strain evidence="11 15">65.10M</strain>
    </source>
</reference>
<name>A0A2J8GRX1_VIBDI</name>
<dbReference type="RefSeq" id="WP_042482693.1">
    <property type="nucleotide sequence ID" value="NZ_CBCRWT010000048.1"/>
</dbReference>
<evidence type="ECO:0000256" key="7">
    <source>
        <dbReference type="ARBA" id="ARBA00023136"/>
    </source>
</evidence>
<keyword evidence="3" id="KW-1003">Cell membrane</keyword>
<evidence type="ECO:0000313" key="15">
    <source>
        <dbReference type="Proteomes" id="UP000236547"/>
    </source>
</evidence>
<dbReference type="AlphaFoldDB" id="A0A2J8GRX1"/>
<keyword evidence="2 9" id="KW-0813">Transport</keyword>
<evidence type="ECO:0000256" key="4">
    <source>
        <dbReference type="ARBA" id="ARBA00022519"/>
    </source>
</evidence>
<comment type="caution">
    <text evidence="12">The sequence shown here is derived from an EMBL/GenBank/DDBJ whole genome shotgun (WGS) entry which is preliminary data.</text>
</comment>
<evidence type="ECO:0000313" key="13">
    <source>
        <dbReference type="EMBL" id="RAS62758.1"/>
    </source>
</evidence>
<evidence type="ECO:0000256" key="8">
    <source>
        <dbReference type="ARBA" id="ARBA00038436"/>
    </source>
</evidence>
<dbReference type="PANTHER" id="PTHR35011:SF2">
    <property type="entry name" value="2,3-DIKETO-L-GULONATE TRAP TRANSPORTER SMALL PERMEASE PROTEIN YIAM"/>
    <property type="match status" value="1"/>
</dbReference>
<reference evidence="13 16" key="2">
    <citation type="submission" date="2018-06" db="EMBL/GenBank/DDBJ databases">
        <title>Freshwater and sediment microbial communities from various areas in North America, analyzing microbe dynamics in response to fracking.</title>
        <authorList>
            <person name="Lamendella R."/>
        </authorList>
    </citation>
    <scope>NUCLEOTIDE SEQUENCE [LARGE SCALE GENOMIC DNA]</scope>
    <source>
        <strain evidence="13 16">99A</strain>
    </source>
</reference>
<dbReference type="Pfam" id="PF04290">
    <property type="entry name" value="DctQ"/>
    <property type="match status" value="1"/>
</dbReference>
<feature type="transmembrane region" description="Helical" evidence="9">
    <location>
        <begin position="61"/>
        <end position="78"/>
    </location>
</feature>
<comment type="subcellular location">
    <subcellularLocation>
        <location evidence="1 9">Cell inner membrane</location>
        <topology evidence="1 9">Multi-pass membrane protein</topology>
    </subcellularLocation>
</comment>
<dbReference type="Proteomes" id="UP000248729">
    <property type="component" value="Unassembled WGS sequence"/>
</dbReference>
<dbReference type="PANTHER" id="PTHR35011">
    <property type="entry name" value="2,3-DIKETO-L-GULONATE TRAP TRANSPORTER SMALL PERMEASE PROTEIN YIAM"/>
    <property type="match status" value="1"/>
</dbReference>
<dbReference type="GeneID" id="94024541"/>
<evidence type="ECO:0000313" key="11">
    <source>
        <dbReference type="EMBL" id="PNI02161.1"/>
    </source>
</evidence>
<dbReference type="InterPro" id="IPR055348">
    <property type="entry name" value="DctQ"/>
</dbReference>